<dbReference type="EMBL" id="CAJNOJ010000603">
    <property type="protein sequence ID" value="CAF1494655.1"/>
    <property type="molecule type" value="Genomic_DNA"/>
</dbReference>
<reference evidence="1" key="1">
    <citation type="submission" date="2021-02" db="EMBL/GenBank/DDBJ databases">
        <authorList>
            <person name="Nowell W R."/>
        </authorList>
    </citation>
    <scope>NUCLEOTIDE SEQUENCE</scope>
</reference>
<evidence type="ECO:0000313" key="1">
    <source>
        <dbReference type="EMBL" id="CAF1362720.1"/>
    </source>
</evidence>
<keyword evidence="3" id="KW-1185">Reference proteome</keyword>
<gene>
    <name evidence="2" type="ORF">EDS130_LOCUS42238</name>
    <name evidence="1" type="ORF">XAT740_LOCUS32105</name>
</gene>
<comment type="caution">
    <text evidence="1">The sequence shown here is derived from an EMBL/GenBank/DDBJ whole genome shotgun (WGS) entry which is preliminary data.</text>
</comment>
<dbReference type="AlphaFoldDB" id="A0A815I8C5"/>
<proteinExistence type="predicted"/>
<protein>
    <submittedName>
        <fullName evidence="1">Uncharacterized protein</fullName>
    </submittedName>
</protein>
<sequence>MKFIQINLDLTEWIEEHSSILQHDCLHVRSSLRIENDPYQILSYCFSEWPSKWNISIPDNSYRKLIFVDLYKFNITSEQLFLWSTPIDIIENYEYYLSHLNDTSLSEEVYYNCTLPRFGRYVLTYGCNSYSTQRVSDCRIWCYPDRKLTYLNDLLFVT</sequence>
<dbReference type="EMBL" id="CAJNOR010002968">
    <property type="protein sequence ID" value="CAF1362720.1"/>
    <property type="molecule type" value="Genomic_DNA"/>
</dbReference>
<evidence type="ECO:0000313" key="2">
    <source>
        <dbReference type="EMBL" id="CAF1494655.1"/>
    </source>
</evidence>
<accession>A0A815I8C5</accession>
<dbReference type="Proteomes" id="UP000663852">
    <property type="component" value="Unassembled WGS sequence"/>
</dbReference>
<evidence type="ECO:0000313" key="3">
    <source>
        <dbReference type="Proteomes" id="UP000663828"/>
    </source>
</evidence>
<dbReference type="Proteomes" id="UP000663828">
    <property type="component" value="Unassembled WGS sequence"/>
</dbReference>
<name>A0A815I8C5_ADIRI</name>
<organism evidence="1 3">
    <name type="scientific">Adineta ricciae</name>
    <name type="common">Rotifer</name>
    <dbReference type="NCBI Taxonomy" id="249248"/>
    <lineage>
        <taxon>Eukaryota</taxon>
        <taxon>Metazoa</taxon>
        <taxon>Spiralia</taxon>
        <taxon>Gnathifera</taxon>
        <taxon>Rotifera</taxon>
        <taxon>Eurotatoria</taxon>
        <taxon>Bdelloidea</taxon>
        <taxon>Adinetida</taxon>
        <taxon>Adinetidae</taxon>
        <taxon>Adineta</taxon>
    </lineage>
</organism>
<dbReference type="OrthoDB" id="10040035at2759"/>